<feature type="transmembrane region" description="Helical" evidence="2">
    <location>
        <begin position="293"/>
        <end position="311"/>
    </location>
</feature>
<gene>
    <name evidence="3" type="ORF">XYCOK13_40140</name>
</gene>
<evidence type="ECO:0000256" key="1">
    <source>
        <dbReference type="SAM" id="MobiDB-lite"/>
    </source>
</evidence>
<keyword evidence="4" id="KW-1185">Reference proteome</keyword>
<proteinExistence type="predicted"/>
<feature type="transmembrane region" description="Helical" evidence="2">
    <location>
        <begin position="74"/>
        <end position="98"/>
    </location>
</feature>
<feature type="transmembrane region" description="Helical" evidence="2">
    <location>
        <begin position="501"/>
        <end position="521"/>
    </location>
</feature>
<keyword evidence="2" id="KW-1133">Transmembrane helix</keyword>
<feature type="transmembrane region" description="Helical" evidence="2">
    <location>
        <begin position="342"/>
        <end position="360"/>
    </location>
</feature>
<feature type="transmembrane region" description="Helical" evidence="2">
    <location>
        <begin position="128"/>
        <end position="144"/>
    </location>
</feature>
<feature type="transmembrane region" description="Helical" evidence="2">
    <location>
        <begin position="411"/>
        <end position="431"/>
    </location>
</feature>
<sequence>MKFYVQKHWTTVLGILFVLAAFLYLFQFSVDQGWLTDTLKIAIGLLTGAGAALAGAAIFRLKADQLANHPARRLIGECLTGTGAALLYITFSFAGIYYALWDSMTVFLCMMAVTLAVALFAYRYQLRLLLQVALLGALLAPLVMRPETDQVFTLFLYLFVLNTASFFVSIRKDWLEARLLPFGGTWLLYTVYFFHFEPPVDGIWSMPFRYAVAAYLFYLIALGWSSWKKNKQFEGLNMYAGIVNAVLFGLWSLALLDGFVPYSVPLAAMGMLYLIYALILFKLTKQASPAYHTKLAGGLFLLLIAASQLGTGSVYRPLIGVMLWSVIAGAVLIAGQKLRMNSIKAAALGIWVVVGLYWFVVTWDTPRVDWFGVYVPFFNWGAFAWILLAVIGFYASVKVKFDRTQSSAQVFFSRLTAFLSHLVVGGLLTVQVNGLYHSYDMPLLHELALSITWGIYALLLFLWGAYSQQRVFRYFGSTVLVMVALKALLFDLSGTQTIYKALTLLILGGISFTISAVNAKWSSREQDQNDKETQEDTPSLDSGES</sequence>
<feature type="transmembrane region" description="Helical" evidence="2">
    <location>
        <begin position="471"/>
        <end position="489"/>
    </location>
</feature>
<evidence type="ECO:0008006" key="5">
    <source>
        <dbReference type="Google" id="ProtNLM"/>
    </source>
</evidence>
<feature type="region of interest" description="Disordered" evidence="1">
    <location>
        <begin position="522"/>
        <end position="545"/>
    </location>
</feature>
<feature type="transmembrane region" description="Helical" evidence="2">
    <location>
        <begin position="380"/>
        <end position="399"/>
    </location>
</feature>
<feature type="transmembrane region" description="Helical" evidence="2">
    <location>
        <begin position="177"/>
        <end position="195"/>
    </location>
</feature>
<dbReference type="PANTHER" id="PTHR38434">
    <property type="entry name" value="BLL2549 PROTEIN"/>
    <property type="match status" value="1"/>
</dbReference>
<keyword evidence="2" id="KW-0812">Transmembrane</keyword>
<protein>
    <recommendedName>
        <fullName evidence="5">DUF2339 domain-containing protein</fullName>
    </recommendedName>
</protein>
<feature type="transmembrane region" description="Helical" evidence="2">
    <location>
        <begin position="150"/>
        <end position="170"/>
    </location>
</feature>
<feature type="transmembrane region" description="Helical" evidence="2">
    <location>
        <begin position="207"/>
        <end position="224"/>
    </location>
</feature>
<name>A0A8J4M3T2_9BACL</name>
<evidence type="ECO:0000313" key="4">
    <source>
        <dbReference type="Proteomes" id="UP000677918"/>
    </source>
</evidence>
<dbReference type="RefSeq" id="WP_213413990.1">
    <property type="nucleotide sequence ID" value="NZ_BOVK01000074.1"/>
</dbReference>
<feature type="transmembrane region" description="Helical" evidence="2">
    <location>
        <begin position="12"/>
        <end position="29"/>
    </location>
</feature>
<feature type="transmembrane region" description="Helical" evidence="2">
    <location>
        <begin position="236"/>
        <end position="256"/>
    </location>
</feature>
<keyword evidence="2" id="KW-0472">Membrane</keyword>
<feature type="compositionally biased region" description="Polar residues" evidence="1">
    <location>
        <begin position="536"/>
        <end position="545"/>
    </location>
</feature>
<dbReference type="InterPro" id="IPR019286">
    <property type="entry name" value="DUF2339_TM"/>
</dbReference>
<accession>A0A8J4M3T2</accession>
<dbReference type="PANTHER" id="PTHR38434:SF1">
    <property type="entry name" value="BLL2549 PROTEIN"/>
    <property type="match status" value="1"/>
</dbReference>
<dbReference type="Proteomes" id="UP000677918">
    <property type="component" value="Unassembled WGS sequence"/>
</dbReference>
<organism evidence="3 4">
    <name type="scientific">Xylanibacillus composti</name>
    <dbReference type="NCBI Taxonomy" id="1572762"/>
    <lineage>
        <taxon>Bacteria</taxon>
        <taxon>Bacillati</taxon>
        <taxon>Bacillota</taxon>
        <taxon>Bacilli</taxon>
        <taxon>Bacillales</taxon>
        <taxon>Paenibacillaceae</taxon>
        <taxon>Xylanibacillus</taxon>
    </lineage>
</organism>
<feature type="transmembrane region" description="Helical" evidence="2">
    <location>
        <begin position="104"/>
        <end position="121"/>
    </location>
</feature>
<feature type="transmembrane region" description="Helical" evidence="2">
    <location>
        <begin position="443"/>
        <end position="464"/>
    </location>
</feature>
<evidence type="ECO:0000313" key="3">
    <source>
        <dbReference type="EMBL" id="GIQ71190.1"/>
    </source>
</evidence>
<feature type="transmembrane region" description="Helical" evidence="2">
    <location>
        <begin position="262"/>
        <end position="281"/>
    </location>
</feature>
<feature type="transmembrane region" description="Helical" evidence="2">
    <location>
        <begin position="317"/>
        <end position="335"/>
    </location>
</feature>
<dbReference type="AlphaFoldDB" id="A0A8J4M3T2"/>
<feature type="compositionally biased region" description="Basic and acidic residues" evidence="1">
    <location>
        <begin position="522"/>
        <end position="534"/>
    </location>
</feature>
<dbReference type="Pfam" id="PF10101">
    <property type="entry name" value="DUF2339"/>
    <property type="match status" value="1"/>
</dbReference>
<dbReference type="EMBL" id="BOVK01000074">
    <property type="protein sequence ID" value="GIQ71190.1"/>
    <property type="molecule type" value="Genomic_DNA"/>
</dbReference>
<evidence type="ECO:0000256" key="2">
    <source>
        <dbReference type="SAM" id="Phobius"/>
    </source>
</evidence>
<reference evidence="3" key="1">
    <citation type="submission" date="2021-04" db="EMBL/GenBank/DDBJ databases">
        <title>Draft genome sequence of Xylanibacillus composti strain K13.</title>
        <authorList>
            <person name="Uke A."/>
            <person name="Chhe C."/>
            <person name="Baramee S."/>
            <person name="Kosugi A."/>
        </authorList>
    </citation>
    <scope>NUCLEOTIDE SEQUENCE</scope>
    <source>
        <strain evidence="3">K13</strain>
    </source>
</reference>
<comment type="caution">
    <text evidence="3">The sequence shown here is derived from an EMBL/GenBank/DDBJ whole genome shotgun (WGS) entry which is preliminary data.</text>
</comment>
<feature type="transmembrane region" description="Helical" evidence="2">
    <location>
        <begin position="41"/>
        <end position="62"/>
    </location>
</feature>